<reference evidence="3 4" key="1">
    <citation type="submission" date="2019-03" db="EMBL/GenBank/DDBJ databases">
        <title>Primorskyibacter sp. SS33 isolated from sediments.</title>
        <authorList>
            <person name="Xunke S."/>
        </authorList>
    </citation>
    <scope>NUCLEOTIDE SEQUENCE [LARGE SCALE GENOMIC DNA]</scope>
    <source>
        <strain evidence="3 4">SS33</strain>
    </source>
</reference>
<evidence type="ECO:0000313" key="3">
    <source>
        <dbReference type="EMBL" id="TDL76252.1"/>
    </source>
</evidence>
<dbReference type="PANTHER" id="PTHR12558:SF13">
    <property type="entry name" value="CELL DIVISION CYCLE PROTEIN 27 HOMOLOG"/>
    <property type="match status" value="1"/>
</dbReference>
<feature type="repeat" description="TPR" evidence="1">
    <location>
        <begin position="463"/>
        <end position="496"/>
    </location>
</feature>
<gene>
    <name evidence="3" type="ORF">E2L08_14260</name>
</gene>
<dbReference type="SMART" id="SM00028">
    <property type="entry name" value="TPR"/>
    <property type="match status" value="6"/>
</dbReference>
<feature type="signal peptide" evidence="2">
    <location>
        <begin position="1"/>
        <end position="20"/>
    </location>
</feature>
<feature type="repeat" description="TPR" evidence="1">
    <location>
        <begin position="394"/>
        <end position="427"/>
    </location>
</feature>
<dbReference type="RefSeq" id="WP_133397766.1">
    <property type="nucleotide sequence ID" value="NZ_SNAA01000018.1"/>
</dbReference>
<dbReference type="AlphaFoldDB" id="A0A4R6A100"/>
<evidence type="ECO:0000256" key="1">
    <source>
        <dbReference type="PROSITE-ProRule" id="PRU00339"/>
    </source>
</evidence>
<keyword evidence="4" id="KW-1185">Reference proteome</keyword>
<dbReference type="InterPro" id="IPR011990">
    <property type="entry name" value="TPR-like_helical_dom_sf"/>
</dbReference>
<dbReference type="OrthoDB" id="9766710at2"/>
<dbReference type="Pfam" id="PF13374">
    <property type="entry name" value="TPR_10"/>
    <property type="match status" value="1"/>
</dbReference>
<feature type="chain" id="PRO_5020719632" evidence="2">
    <location>
        <begin position="21"/>
        <end position="566"/>
    </location>
</feature>
<evidence type="ECO:0000256" key="2">
    <source>
        <dbReference type="SAM" id="SignalP"/>
    </source>
</evidence>
<organism evidence="3 4">
    <name type="scientific">Palleronia sediminis</name>
    <dbReference type="NCBI Taxonomy" id="2547833"/>
    <lineage>
        <taxon>Bacteria</taxon>
        <taxon>Pseudomonadati</taxon>
        <taxon>Pseudomonadota</taxon>
        <taxon>Alphaproteobacteria</taxon>
        <taxon>Rhodobacterales</taxon>
        <taxon>Roseobacteraceae</taxon>
        <taxon>Palleronia</taxon>
    </lineage>
</organism>
<dbReference type="InterPro" id="IPR019734">
    <property type="entry name" value="TPR_rpt"/>
</dbReference>
<dbReference type="Gene3D" id="1.25.40.10">
    <property type="entry name" value="Tetratricopeptide repeat domain"/>
    <property type="match status" value="3"/>
</dbReference>
<sequence length="566" mass="60848">MFRPVILAAALAWPGLPALAQDRADAGAYLAGRSAQLGDDFQSAAGYLARAYAADPANPAIAEGLLGAEVALGAWDRATEIASAMRAAGSGSQVAALALLSELAARGDWSGLLGDLDGGLSVGPLFDGLARGWALLGDDRDEEALAAFDRVSDGAGGVGAFGRYHKALALGALGRFDEAAQLLDEASDMRLSRRGLIAQAQILSHLDRHDDARRILDAEFGAQLDPALVTLDDRLAAGEVLEFTIAPDARAGIAEANYDIASVVTGETAPGYALLYSRLAEYLRPSHTEAILLSAALLEEMEMFDLASEAYDSVAPDDPAFATSELGRAEVLRASGREEEAIATLRALAAEQPELQMVRIALGDMLREMERHAEARQAYDEAVALFEEDDPAQWVVYFARGITAERVGDWDAAEADMRKALELRPDQPNVLNYLGYSLVERGERLEEALEMIEAAVAGAPNSGYIIDSLGWAFYRLGRYDEAVAPMERAVELMPVDPVVNDHLGDVFWAVGRELEARFQWQRALSFVENGDAEEVNPERIRRKLEIGLDAVLAEEGAPPLRVANDD</sequence>
<dbReference type="Pfam" id="PF13424">
    <property type="entry name" value="TPR_12"/>
    <property type="match status" value="1"/>
</dbReference>
<evidence type="ECO:0000313" key="4">
    <source>
        <dbReference type="Proteomes" id="UP000295701"/>
    </source>
</evidence>
<comment type="caution">
    <text evidence="3">The sequence shown here is derived from an EMBL/GenBank/DDBJ whole genome shotgun (WGS) entry which is preliminary data.</text>
</comment>
<dbReference type="PANTHER" id="PTHR12558">
    <property type="entry name" value="CELL DIVISION CYCLE 16,23,27"/>
    <property type="match status" value="1"/>
</dbReference>
<dbReference type="EMBL" id="SNAA01000018">
    <property type="protein sequence ID" value="TDL76252.1"/>
    <property type="molecule type" value="Genomic_DNA"/>
</dbReference>
<dbReference type="SUPFAM" id="SSF48452">
    <property type="entry name" value="TPR-like"/>
    <property type="match status" value="3"/>
</dbReference>
<name>A0A4R6A100_9RHOB</name>
<dbReference type="Proteomes" id="UP000295701">
    <property type="component" value="Unassembled WGS sequence"/>
</dbReference>
<proteinExistence type="predicted"/>
<dbReference type="PROSITE" id="PS50005">
    <property type="entry name" value="TPR"/>
    <property type="match status" value="2"/>
</dbReference>
<keyword evidence="1" id="KW-0802">TPR repeat</keyword>
<protein>
    <submittedName>
        <fullName evidence="3">Tetratricopeptide repeat protein</fullName>
    </submittedName>
</protein>
<accession>A0A4R6A100</accession>
<keyword evidence="2" id="KW-0732">Signal</keyword>